<protein>
    <submittedName>
        <fullName evidence="1">Uncharacterized protein</fullName>
    </submittedName>
</protein>
<accession>L1KL40</accession>
<name>L1KL40_9ACTN</name>
<dbReference type="AlphaFoldDB" id="L1KL40"/>
<proteinExistence type="predicted"/>
<dbReference type="EMBL" id="AEJC01000620">
    <property type="protein sequence ID" value="EKX61108.1"/>
    <property type="molecule type" value="Genomic_DNA"/>
</dbReference>
<reference evidence="1 2" key="1">
    <citation type="submission" date="2012-11" db="EMBL/GenBank/DDBJ databases">
        <authorList>
            <person name="Huguet-Tapia J.C."/>
            <person name="Durkin A.S."/>
            <person name="Pettis G.S."/>
            <person name="Badger J.H."/>
        </authorList>
    </citation>
    <scope>NUCLEOTIDE SEQUENCE [LARGE SCALE GENOMIC DNA]</scope>
    <source>
        <strain evidence="1 2">91-03</strain>
    </source>
</reference>
<keyword evidence="2" id="KW-1185">Reference proteome</keyword>
<evidence type="ECO:0000313" key="1">
    <source>
        <dbReference type="EMBL" id="EKX61108.1"/>
    </source>
</evidence>
<organism evidence="1 2">
    <name type="scientific">Streptomyces ipomoeae 91-03</name>
    <dbReference type="NCBI Taxonomy" id="698759"/>
    <lineage>
        <taxon>Bacteria</taxon>
        <taxon>Bacillati</taxon>
        <taxon>Actinomycetota</taxon>
        <taxon>Actinomycetes</taxon>
        <taxon>Kitasatosporales</taxon>
        <taxon>Streptomycetaceae</taxon>
        <taxon>Streptomyces</taxon>
    </lineage>
</organism>
<sequence>MASVMVTPTEYDSHLPFASQAMNSWVPPPESVSLSPRAIGKIVYVGMPLQRCTNPLGIFSCLPAANRPGAGRTSDS</sequence>
<gene>
    <name evidence="1" type="ORF">STRIP9103_04002</name>
</gene>
<comment type="caution">
    <text evidence="1">The sequence shown here is derived from an EMBL/GenBank/DDBJ whole genome shotgun (WGS) entry which is preliminary data.</text>
</comment>
<dbReference type="Proteomes" id="UP000010411">
    <property type="component" value="Unassembled WGS sequence"/>
</dbReference>
<dbReference type="PATRIC" id="fig|698759.3.peg.8185"/>
<evidence type="ECO:0000313" key="2">
    <source>
        <dbReference type="Proteomes" id="UP000010411"/>
    </source>
</evidence>